<dbReference type="InParanoid" id="K3WFN7"/>
<reference evidence="3" key="1">
    <citation type="journal article" date="2010" name="Genome Biol.">
        <title>Genome sequence of the necrotrophic plant pathogen Pythium ultimum reveals original pathogenicity mechanisms and effector repertoire.</title>
        <authorList>
            <person name="Levesque C.A."/>
            <person name="Brouwer H."/>
            <person name="Cano L."/>
            <person name="Hamilton J.P."/>
            <person name="Holt C."/>
            <person name="Huitema E."/>
            <person name="Raffaele S."/>
            <person name="Robideau G.P."/>
            <person name="Thines M."/>
            <person name="Win J."/>
            <person name="Zerillo M.M."/>
            <person name="Beakes G.W."/>
            <person name="Boore J.L."/>
            <person name="Busam D."/>
            <person name="Dumas B."/>
            <person name="Ferriera S."/>
            <person name="Fuerstenberg S.I."/>
            <person name="Gachon C.M."/>
            <person name="Gaulin E."/>
            <person name="Govers F."/>
            <person name="Grenville-Briggs L."/>
            <person name="Horner N."/>
            <person name="Hostetler J."/>
            <person name="Jiang R.H."/>
            <person name="Johnson J."/>
            <person name="Krajaejun T."/>
            <person name="Lin H."/>
            <person name="Meijer H.J."/>
            <person name="Moore B."/>
            <person name="Morris P."/>
            <person name="Phuntmart V."/>
            <person name="Puiu D."/>
            <person name="Shetty J."/>
            <person name="Stajich J.E."/>
            <person name="Tripathy S."/>
            <person name="Wawra S."/>
            <person name="van West P."/>
            <person name="Whitty B.R."/>
            <person name="Coutinho P.M."/>
            <person name="Henrissat B."/>
            <person name="Martin F."/>
            <person name="Thomas P.D."/>
            <person name="Tyler B.M."/>
            <person name="De Vries R.P."/>
            <person name="Kamoun S."/>
            <person name="Yandell M."/>
            <person name="Tisserat N."/>
            <person name="Buell C.R."/>
        </authorList>
    </citation>
    <scope>NUCLEOTIDE SEQUENCE</scope>
    <source>
        <strain evidence="3">DAOM:BR144</strain>
    </source>
</reference>
<reference evidence="3" key="2">
    <citation type="submission" date="2010-04" db="EMBL/GenBank/DDBJ databases">
        <authorList>
            <person name="Buell R."/>
            <person name="Hamilton J."/>
            <person name="Hostetler J."/>
        </authorList>
    </citation>
    <scope>NUCLEOTIDE SEQUENCE [LARGE SCALE GENOMIC DNA]</scope>
    <source>
        <strain evidence="3">DAOM:BR144</strain>
    </source>
</reference>
<sequence length="195" mass="20880">MDATYTKLSANARAADPAGNHDSAHPPHEPPLVDLDESMMQRFLAHFDPLARLEAEYAAVVAQSASASHGNDTLKENFSDAEENEEEDSADAPKEYALLPAASPTSSDSGEYYQLLGDASDEDEDEEDSNTDSASSSRPEGVAASTPALGSWDAATRQNVMASMQRMQLAPPPWAKSAALSDDELVALVQQRLQE</sequence>
<feature type="region of interest" description="Disordered" evidence="1">
    <location>
        <begin position="1"/>
        <end position="33"/>
    </location>
</feature>
<proteinExistence type="predicted"/>
<dbReference type="AlphaFoldDB" id="K3WFN7"/>
<accession>K3WFN7</accession>
<evidence type="ECO:0000313" key="2">
    <source>
        <dbReference type="EnsemblProtists" id="PYU1_T003778"/>
    </source>
</evidence>
<dbReference type="EMBL" id="GL376638">
    <property type="status" value="NOT_ANNOTATED_CDS"/>
    <property type="molecule type" value="Genomic_DNA"/>
</dbReference>
<feature type="region of interest" description="Disordered" evidence="1">
    <location>
        <begin position="64"/>
        <end position="157"/>
    </location>
</feature>
<evidence type="ECO:0000313" key="3">
    <source>
        <dbReference type="Proteomes" id="UP000019132"/>
    </source>
</evidence>
<organism evidence="2 3">
    <name type="scientific">Globisporangium ultimum (strain ATCC 200006 / CBS 805.95 / DAOM BR144)</name>
    <name type="common">Pythium ultimum</name>
    <dbReference type="NCBI Taxonomy" id="431595"/>
    <lineage>
        <taxon>Eukaryota</taxon>
        <taxon>Sar</taxon>
        <taxon>Stramenopiles</taxon>
        <taxon>Oomycota</taxon>
        <taxon>Peronosporomycetes</taxon>
        <taxon>Pythiales</taxon>
        <taxon>Pythiaceae</taxon>
        <taxon>Globisporangium</taxon>
    </lineage>
</organism>
<keyword evidence="3" id="KW-1185">Reference proteome</keyword>
<name>K3WFN7_GLOUD</name>
<dbReference type="EnsemblProtists" id="PYU1_T003778">
    <property type="protein sequence ID" value="PYU1_T003778"/>
    <property type="gene ID" value="PYU1_G003768"/>
</dbReference>
<reference evidence="2" key="3">
    <citation type="submission" date="2015-02" db="UniProtKB">
        <authorList>
            <consortium name="EnsemblProtists"/>
        </authorList>
    </citation>
    <scope>IDENTIFICATION</scope>
    <source>
        <strain evidence="2">DAOM BR144</strain>
    </source>
</reference>
<dbReference type="VEuPathDB" id="FungiDB:PYU1_G003768"/>
<feature type="compositionally biased region" description="Acidic residues" evidence="1">
    <location>
        <begin position="79"/>
        <end position="90"/>
    </location>
</feature>
<dbReference type="HOGENOM" id="CLU_1386644_0_0_1"/>
<feature type="compositionally biased region" description="Acidic residues" evidence="1">
    <location>
        <begin position="119"/>
        <end position="130"/>
    </location>
</feature>
<evidence type="ECO:0000256" key="1">
    <source>
        <dbReference type="SAM" id="MobiDB-lite"/>
    </source>
</evidence>
<protein>
    <submittedName>
        <fullName evidence="2">Uncharacterized protein</fullName>
    </submittedName>
</protein>
<dbReference type="Proteomes" id="UP000019132">
    <property type="component" value="Unassembled WGS sequence"/>
</dbReference>
<dbReference type="eggNOG" id="ENOG502SZG0">
    <property type="taxonomic scope" value="Eukaryota"/>
</dbReference>